<comment type="caution">
    <text evidence="1">The sequence shown here is derived from an EMBL/GenBank/DDBJ whole genome shotgun (WGS) entry which is preliminary data.</text>
</comment>
<evidence type="ECO:0000313" key="1">
    <source>
        <dbReference type="EMBL" id="PKI58331.1"/>
    </source>
</evidence>
<accession>A0A2I0JQ05</accession>
<sequence length="104" mass="12085">MEVHVVRVYAASLALPERWGPSPETLTRDEVFDCVWSIGEVRPPGESSGRWRVWLKHRPLRWKIKKRHTTSSTATCAHWRVRAASALLAVPFLPLRLKYDFLFC</sequence>
<proteinExistence type="predicted"/>
<reference evidence="1 2" key="1">
    <citation type="submission" date="2017-11" db="EMBL/GenBank/DDBJ databases">
        <title>De-novo sequencing of pomegranate (Punica granatum L.) genome.</title>
        <authorList>
            <person name="Akparov Z."/>
            <person name="Amiraslanov A."/>
            <person name="Hajiyeva S."/>
            <person name="Abbasov M."/>
            <person name="Kaur K."/>
            <person name="Hamwieh A."/>
            <person name="Solovyev V."/>
            <person name="Salamov A."/>
            <person name="Braich B."/>
            <person name="Kosarev P."/>
            <person name="Mahmoud A."/>
            <person name="Hajiyev E."/>
            <person name="Babayeva S."/>
            <person name="Izzatullayeva V."/>
            <person name="Mammadov A."/>
            <person name="Mammadov A."/>
            <person name="Sharifova S."/>
            <person name="Ojaghi J."/>
            <person name="Eynullazada K."/>
            <person name="Bayramov B."/>
            <person name="Abdulazimova A."/>
            <person name="Shahmuradov I."/>
        </authorList>
    </citation>
    <scope>NUCLEOTIDE SEQUENCE [LARGE SCALE GENOMIC DNA]</scope>
    <source>
        <strain evidence="2">cv. AG2017</strain>
        <tissue evidence="1">Leaf</tissue>
    </source>
</reference>
<gene>
    <name evidence="1" type="ORF">CRG98_021269</name>
</gene>
<keyword evidence="2" id="KW-1185">Reference proteome</keyword>
<organism evidence="1 2">
    <name type="scientific">Punica granatum</name>
    <name type="common">Pomegranate</name>
    <dbReference type="NCBI Taxonomy" id="22663"/>
    <lineage>
        <taxon>Eukaryota</taxon>
        <taxon>Viridiplantae</taxon>
        <taxon>Streptophyta</taxon>
        <taxon>Embryophyta</taxon>
        <taxon>Tracheophyta</taxon>
        <taxon>Spermatophyta</taxon>
        <taxon>Magnoliopsida</taxon>
        <taxon>eudicotyledons</taxon>
        <taxon>Gunneridae</taxon>
        <taxon>Pentapetalae</taxon>
        <taxon>rosids</taxon>
        <taxon>malvids</taxon>
        <taxon>Myrtales</taxon>
        <taxon>Lythraceae</taxon>
        <taxon>Punica</taxon>
    </lineage>
</organism>
<dbReference type="AlphaFoldDB" id="A0A2I0JQ05"/>
<dbReference type="EMBL" id="PGOL01001404">
    <property type="protein sequence ID" value="PKI58331.1"/>
    <property type="molecule type" value="Genomic_DNA"/>
</dbReference>
<name>A0A2I0JQ05_PUNGR</name>
<protein>
    <submittedName>
        <fullName evidence="1">Uncharacterized protein</fullName>
    </submittedName>
</protein>
<evidence type="ECO:0000313" key="2">
    <source>
        <dbReference type="Proteomes" id="UP000233551"/>
    </source>
</evidence>
<dbReference type="Proteomes" id="UP000233551">
    <property type="component" value="Unassembled WGS sequence"/>
</dbReference>